<keyword evidence="2" id="KW-1185">Reference proteome</keyword>
<organism evidence="1 2">
    <name type="scientific">Streptomyces anthocyanicus</name>
    <dbReference type="NCBI Taxonomy" id="68174"/>
    <lineage>
        <taxon>Bacteria</taxon>
        <taxon>Bacillati</taxon>
        <taxon>Actinomycetota</taxon>
        <taxon>Actinomycetes</taxon>
        <taxon>Kitasatosporales</taxon>
        <taxon>Streptomycetaceae</taxon>
        <taxon>Streptomyces</taxon>
        <taxon>Streptomyces violaceoruber group</taxon>
    </lineage>
</organism>
<name>A0ABZ1LZX2_9ACTN</name>
<sequence>MTRTEGATPPADYRLLLPEGWFRILLDPDQRDDSIDALVERQFRGIDNAPHLKEELRGDLRRRAAKAYRGGGIELYLSLQAAGPLTIPASLLVTLAPLRHAEPLPPEDLARVLAEDAEATETGSGNAGTPVPEIAVEELTAGTAVRVRRLTRQPGENGPDAPHAAHASVSVEYHLPVPGTTAYLLLTFSTPLEPIADAMAGLFDAIAGSLTWTE</sequence>
<dbReference type="Proteomes" id="UP001622731">
    <property type="component" value="Chromosome"/>
</dbReference>
<protein>
    <submittedName>
        <fullName evidence="1">Uncharacterized protein</fullName>
    </submittedName>
</protein>
<accession>A0ABZ1LZX2</accession>
<evidence type="ECO:0000313" key="2">
    <source>
        <dbReference type="Proteomes" id="UP001622731"/>
    </source>
</evidence>
<reference evidence="1 2" key="1">
    <citation type="submission" date="2022-10" db="EMBL/GenBank/DDBJ databases">
        <title>The complete genomes of actinobacterial strains from the NBC collection.</title>
        <authorList>
            <person name="Joergensen T.S."/>
            <person name="Alvarez Arevalo M."/>
            <person name="Sterndorff E.B."/>
            <person name="Faurdal D."/>
            <person name="Vuksanovic O."/>
            <person name="Mourched A.-S."/>
            <person name="Charusanti P."/>
            <person name="Shaw S."/>
            <person name="Blin K."/>
            <person name="Weber T."/>
        </authorList>
    </citation>
    <scope>NUCLEOTIDE SEQUENCE [LARGE SCALE GENOMIC DNA]</scope>
    <source>
        <strain evidence="1 2">NBC_00116</strain>
    </source>
</reference>
<gene>
    <name evidence="1" type="ORF">OHB34_22165</name>
</gene>
<proteinExistence type="predicted"/>
<dbReference type="RefSeq" id="WP_406132763.1">
    <property type="nucleotide sequence ID" value="NZ_CP108200.1"/>
</dbReference>
<dbReference type="EMBL" id="CP108200">
    <property type="protein sequence ID" value="WTR96655.1"/>
    <property type="molecule type" value="Genomic_DNA"/>
</dbReference>
<evidence type="ECO:0000313" key="1">
    <source>
        <dbReference type="EMBL" id="WTR96655.1"/>
    </source>
</evidence>